<comment type="caution">
    <text evidence="1">The sequence shown here is derived from an EMBL/GenBank/DDBJ whole genome shotgun (WGS) entry which is preliminary data.</text>
</comment>
<dbReference type="EMBL" id="JAZAQF010000086">
    <property type="protein sequence ID" value="MFG3819107.1"/>
    <property type="molecule type" value="Genomic_DNA"/>
</dbReference>
<dbReference type="RefSeq" id="WP_393014809.1">
    <property type="nucleotide sequence ID" value="NZ_JAZAQF010000086.1"/>
</dbReference>
<protein>
    <submittedName>
        <fullName evidence="1">Uncharacterized protein</fullName>
    </submittedName>
</protein>
<sequence length="220" mass="24247">MQSTLLLLVLWDLERMTGAGVPRKGKVSGKGKDDTARSRCGSKVKVSDFEEAVDALIQAGAVSENGGRLSLTAAGKARLDQELRAGKLTFWTKGQKGTVVSAKNAQAALNWLQQAPAPAAGAVSAGEKITSYDEFKTVVLDTHKFLNEEHRCENFVPIYQIRRQLGDRISRTQFDEWLLEMQGDDIFQLEKGNVSEASKDQVRDSIETKISGLRFYAKLL</sequence>
<accession>A0ABW7CDM3</accession>
<evidence type="ECO:0000313" key="2">
    <source>
        <dbReference type="Proteomes" id="UP001604335"/>
    </source>
</evidence>
<name>A0ABW7CDM3_9CYAN</name>
<reference evidence="2" key="1">
    <citation type="journal article" date="2024" name="Algal Res.">
        <title>Biochemical, toxicological and genomic investigation of a high-biomass producing Limnothrix strain isolated from Italian shallow drinking water reservoir.</title>
        <authorList>
            <person name="Simonazzi M."/>
            <person name="Shishido T.K."/>
            <person name="Delbaje E."/>
            <person name="Wahlsten M."/>
            <person name="Fewer D.P."/>
            <person name="Sivonen K."/>
            <person name="Pezzolesi L."/>
            <person name="Pistocchi R."/>
        </authorList>
    </citation>
    <scope>NUCLEOTIDE SEQUENCE [LARGE SCALE GENOMIC DNA]</scope>
    <source>
        <strain evidence="2">LRLZ20PSL1</strain>
    </source>
</reference>
<gene>
    <name evidence="1" type="ORF">VPK24_15800</name>
</gene>
<evidence type="ECO:0000313" key="1">
    <source>
        <dbReference type="EMBL" id="MFG3819107.1"/>
    </source>
</evidence>
<organism evidence="1 2">
    <name type="scientific">Limnothrix redekei LRLZ20PSL1</name>
    <dbReference type="NCBI Taxonomy" id="3112953"/>
    <lineage>
        <taxon>Bacteria</taxon>
        <taxon>Bacillati</taxon>
        <taxon>Cyanobacteriota</taxon>
        <taxon>Cyanophyceae</taxon>
        <taxon>Pseudanabaenales</taxon>
        <taxon>Pseudanabaenaceae</taxon>
        <taxon>Limnothrix</taxon>
    </lineage>
</organism>
<dbReference type="Proteomes" id="UP001604335">
    <property type="component" value="Unassembled WGS sequence"/>
</dbReference>
<keyword evidence="2" id="KW-1185">Reference proteome</keyword>
<proteinExistence type="predicted"/>